<dbReference type="Proteomes" id="UP000194546">
    <property type="component" value="Unassembled WGS sequence"/>
</dbReference>
<evidence type="ECO:0000313" key="1">
    <source>
        <dbReference type="EMBL" id="OTP67333.1"/>
    </source>
</evidence>
<reference evidence="1 2" key="1">
    <citation type="submission" date="2017-03" db="EMBL/GenBank/DDBJ databases">
        <title>Genome analysis of strain PAMC 26510.</title>
        <authorList>
            <person name="Oh H.-M."/>
            <person name="Yang J.-A."/>
        </authorList>
    </citation>
    <scope>NUCLEOTIDE SEQUENCE [LARGE SCALE GENOMIC DNA]</scope>
    <source>
        <strain evidence="1 2">PAMC 26510</strain>
    </source>
</reference>
<sequence length="46" mass="5031">MNKWQIKNMSGLVLVDNVTHAIALEMLAILQLHNIPVTMHHVGGAA</sequence>
<name>A0A242M842_CABSO</name>
<evidence type="ECO:0000313" key="2">
    <source>
        <dbReference type="Proteomes" id="UP000194546"/>
    </source>
</evidence>
<organism evidence="1 2">
    <name type="scientific">Caballeronia sordidicola</name>
    <name type="common">Burkholderia sordidicola</name>
    <dbReference type="NCBI Taxonomy" id="196367"/>
    <lineage>
        <taxon>Bacteria</taxon>
        <taxon>Pseudomonadati</taxon>
        <taxon>Pseudomonadota</taxon>
        <taxon>Betaproteobacteria</taxon>
        <taxon>Burkholderiales</taxon>
        <taxon>Burkholderiaceae</taxon>
        <taxon>Caballeronia</taxon>
    </lineage>
</organism>
<comment type="caution">
    <text evidence="1">The sequence shown here is derived from an EMBL/GenBank/DDBJ whole genome shotgun (WGS) entry which is preliminary data.</text>
</comment>
<accession>A0A242M842</accession>
<proteinExistence type="predicted"/>
<protein>
    <submittedName>
        <fullName evidence="1">Uncharacterized protein</fullName>
    </submittedName>
</protein>
<gene>
    <name evidence="1" type="ORF">PAMC26510_31690</name>
</gene>
<dbReference type="AlphaFoldDB" id="A0A242M842"/>
<dbReference type="RefSeq" id="WP_179196517.1">
    <property type="nucleotide sequence ID" value="NZ_NBTY01000197.1"/>
</dbReference>
<dbReference type="EMBL" id="NBTY01000197">
    <property type="protein sequence ID" value="OTP67333.1"/>
    <property type="molecule type" value="Genomic_DNA"/>
</dbReference>